<evidence type="ECO:0000313" key="3">
    <source>
        <dbReference type="EMBL" id="GBB98792.1"/>
    </source>
</evidence>
<evidence type="ECO:0000313" key="4">
    <source>
        <dbReference type="EMBL" id="GES84852.1"/>
    </source>
</evidence>
<keyword evidence="5" id="KW-1185">Reference proteome</keyword>
<dbReference type="AlphaFoldDB" id="A0A2Z6RCV7"/>
<gene>
    <name evidence="4" type="ORF">RCL2_001194600</name>
    <name evidence="2" type="ORF">RclHR1_31910001</name>
    <name evidence="3" type="ORF">RclHR1_33200001</name>
</gene>
<dbReference type="EMBL" id="BEXD01002581">
    <property type="protein sequence ID" value="GBB98792.1"/>
    <property type="molecule type" value="Genomic_DNA"/>
</dbReference>
<feature type="compositionally biased region" description="Polar residues" evidence="1">
    <location>
        <begin position="1"/>
        <end position="12"/>
    </location>
</feature>
<dbReference type="Proteomes" id="UP000247702">
    <property type="component" value="Unassembled WGS sequence"/>
</dbReference>
<reference evidence="4" key="2">
    <citation type="submission" date="2019-10" db="EMBL/GenBank/DDBJ databases">
        <title>Conservation and host-specific expression of non-tandemly repeated heterogenous ribosome RNA gene in arbuscular mycorrhizal fungi.</title>
        <authorList>
            <person name="Maeda T."/>
            <person name="Kobayashi Y."/>
            <person name="Nakagawa T."/>
            <person name="Ezawa T."/>
            <person name="Yamaguchi K."/>
            <person name="Bino T."/>
            <person name="Nishimoto Y."/>
            <person name="Shigenobu S."/>
            <person name="Kawaguchi M."/>
        </authorList>
    </citation>
    <scope>NUCLEOTIDE SEQUENCE</scope>
    <source>
        <strain evidence="4">HR1</strain>
    </source>
</reference>
<dbReference type="EMBL" id="BEXD01002437">
    <property type="protein sequence ID" value="GBB98294.1"/>
    <property type="molecule type" value="Genomic_DNA"/>
</dbReference>
<accession>A0A2Z6RCV7</accession>
<feature type="compositionally biased region" description="Basic and acidic residues" evidence="1">
    <location>
        <begin position="14"/>
        <end position="38"/>
    </location>
</feature>
<protein>
    <submittedName>
        <fullName evidence="3">Uncharacterized protein</fullName>
    </submittedName>
</protein>
<comment type="caution">
    <text evidence="3">The sequence shown here is derived from an EMBL/GenBank/DDBJ whole genome shotgun (WGS) entry which is preliminary data.</text>
</comment>
<proteinExistence type="predicted"/>
<dbReference type="Proteomes" id="UP000615446">
    <property type="component" value="Unassembled WGS sequence"/>
</dbReference>
<evidence type="ECO:0000256" key="1">
    <source>
        <dbReference type="SAM" id="MobiDB-lite"/>
    </source>
</evidence>
<dbReference type="EMBL" id="BLAL01000086">
    <property type="protein sequence ID" value="GES84852.1"/>
    <property type="molecule type" value="Genomic_DNA"/>
</dbReference>
<reference evidence="3 5" key="1">
    <citation type="submission" date="2017-11" db="EMBL/GenBank/DDBJ databases">
        <title>The genome of Rhizophagus clarus HR1 reveals common genetic basis of auxotrophy among arbuscular mycorrhizal fungi.</title>
        <authorList>
            <person name="Kobayashi Y."/>
        </authorList>
    </citation>
    <scope>NUCLEOTIDE SEQUENCE [LARGE SCALE GENOMIC DNA]</scope>
    <source>
        <strain evidence="3 5">HR1</strain>
    </source>
</reference>
<sequence>MGTGSNRISIGNRQDFKQTKKTEEESYKIKKRSSDSTKKNAPKKLQISKKKLAADIATIMETLKSLVRQ</sequence>
<evidence type="ECO:0000313" key="5">
    <source>
        <dbReference type="Proteomes" id="UP000247702"/>
    </source>
</evidence>
<evidence type="ECO:0000313" key="2">
    <source>
        <dbReference type="EMBL" id="GBB98294.1"/>
    </source>
</evidence>
<organism evidence="3 5">
    <name type="scientific">Rhizophagus clarus</name>
    <dbReference type="NCBI Taxonomy" id="94130"/>
    <lineage>
        <taxon>Eukaryota</taxon>
        <taxon>Fungi</taxon>
        <taxon>Fungi incertae sedis</taxon>
        <taxon>Mucoromycota</taxon>
        <taxon>Glomeromycotina</taxon>
        <taxon>Glomeromycetes</taxon>
        <taxon>Glomerales</taxon>
        <taxon>Glomeraceae</taxon>
        <taxon>Rhizophagus</taxon>
    </lineage>
</organism>
<feature type="region of interest" description="Disordered" evidence="1">
    <location>
        <begin position="1"/>
        <end position="46"/>
    </location>
</feature>
<name>A0A2Z6RCV7_9GLOM</name>